<organism evidence="1 2">
    <name type="scientific">Eumeta variegata</name>
    <name type="common">Bagworm moth</name>
    <name type="synonym">Eumeta japonica</name>
    <dbReference type="NCBI Taxonomy" id="151549"/>
    <lineage>
        <taxon>Eukaryota</taxon>
        <taxon>Metazoa</taxon>
        <taxon>Ecdysozoa</taxon>
        <taxon>Arthropoda</taxon>
        <taxon>Hexapoda</taxon>
        <taxon>Insecta</taxon>
        <taxon>Pterygota</taxon>
        <taxon>Neoptera</taxon>
        <taxon>Endopterygota</taxon>
        <taxon>Lepidoptera</taxon>
        <taxon>Glossata</taxon>
        <taxon>Ditrysia</taxon>
        <taxon>Tineoidea</taxon>
        <taxon>Psychidae</taxon>
        <taxon>Oiketicinae</taxon>
        <taxon>Eumeta</taxon>
    </lineage>
</organism>
<keyword evidence="2" id="KW-1185">Reference proteome</keyword>
<sequence>MPIVPTTVDPRLASFDNTTPSPRANCNQYMAPYACSNFGSAEQIKMRLSMERRKAYWDRIRVFFISVIFRVPAYKSPQKWDS</sequence>
<name>A0A4C1VI40_EUMVA</name>
<reference evidence="1 2" key="1">
    <citation type="journal article" date="2019" name="Commun. Biol.">
        <title>The bagworm genome reveals a unique fibroin gene that provides high tensile strength.</title>
        <authorList>
            <person name="Kono N."/>
            <person name="Nakamura H."/>
            <person name="Ohtoshi R."/>
            <person name="Tomita M."/>
            <person name="Numata K."/>
            <person name="Arakawa K."/>
        </authorList>
    </citation>
    <scope>NUCLEOTIDE SEQUENCE [LARGE SCALE GENOMIC DNA]</scope>
</reference>
<dbReference type="Proteomes" id="UP000299102">
    <property type="component" value="Unassembled WGS sequence"/>
</dbReference>
<evidence type="ECO:0000313" key="2">
    <source>
        <dbReference type="Proteomes" id="UP000299102"/>
    </source>
</evidence>
<accession>A0A4C1VI40</accession>
<proteinExistence type="predicted"/>
<dbReference type="AlphaFoldDB" id="A0A4C1VI40"/>
<evidence type="ECO:0000313" key="1">
    <source>
        <dbReference type="EMBL" id="GBP38042.1"/>
    </source>
</evidence>
<dbReference type="EMBL" id="BGZK01000343">
    <property type="protein sequence ID" value="GBP38042.1"/>
    <property type="molecule type" value="Genomic_DNA"/>
</dbReference>
<gene>
    <name evidence="1" type="ORF">EVAR_95167_1</name>
</gene>
<comment type="caution">
    <text evidence="1">The sequence shown here is derived from an EMBL/GenBank/DDBJ whole genome shotgun (WGS) entry which is preliminary data.</text>
</comment>
<protein>
    <submittedName>
        <fullName evidence="1">Uncharacterized protein</fullName>
    </submittedName>
</protein>